<dbReference type="GO" id="GO:0061928">
    <property type="term" value="F:glutathione specific gamma-glutamylcyclotransferase activity"/>
    <property type="evidence" value="ECO:0007669"/>
    <property type="project" value="UniProtKB-EC"/>
</dbReference>
<keyword evidence="2" id="KW-0456">Lyase</keyword>
<reference evidence="3 4" key="1">
    <citation type="submission" date="2020-08" db="EMBL/GenBank/DDBJ databases">
        <title>Genomic Encyclopedia of Type Strains, Phase IV (KMG-V): Genome sequencing to study the core and pangenomes of soil and plant-associated prokaryotes.</title>
        <authorList>
            <person name="Whitman W."/>
        </authorList>
    </citation>
    <scope>NUCLEOTIDE SEQUENCE [LARGE SCALE GENOMIC DNA]</scope>
    <source>
        <strain evidence="3 4">SEMIA 444</strain>
    </source>
</reference>
<evidence type="ECO:0000256" key="1">
    <source>
        <dbReference type="ARBA" id="ARBA00012344"/>
    </source>
</evidence>
<keyword evidence="4" id="KW-1185">Reference proteome</keyword>
<comment type="caution">
    <text evidence="3">The sequence shown here is derived from an EMBL/GenBank/DDBJ whole genome shotgun (WGS) entry which is preliminary data.</text>
</comment>
<name>A0A7W6XAX9_9HYPH</name>
<dbReference type="EMBL" id="JACIGY010000002">
    <property type="protein sequence ID" value="MBB4411519.1"/>
    <property type="molecule type" value="Genomic_DNA"/>
</dbReference>
<protein>
    <recommendedName>
        <fullName evidence="1">glutathione-specific gamma-glutamylcyclotransferase</fullName>
        <ecNumber evidence="1">4.3.2.7</ecNumber>
    </recommendedName>
</protein>
<organism evidence="3 4">
    <name type="scientific">Aliirhizobium cellulosilyticum</name>
    <dbReference type="NCBI Taxonomy" id="393664"/>
    <lineage>
        <taxon>Bacteria</taxon>
        <taxon>Pseudomonadati</taxon>
        <taxon>Pseudomonadota</taxon>
        <taxon>Alphaproteobacteria</taxon>
        <taxon>Hyphomicrobiales</taxon>
        <taxon>Rhizobiaceae</taxon>
        <taxon>Aliirhizobium</taxon>
    </lineage>
</organism>
<proteinExistence type="predicted"/>
<dbReference type="EC" id="4.3.2.7" evidence="1"/>
<dbReference type="InterPro" id="IPR036568">
    <property type="entry name" value="GGCT-like_sf"/>
</dbReference>
<dbReference type="PANTHER" id="PTHR12192">
    <property type="entry name" value="CATION TRANSPORT PROTEIN CHAC-RELATED"/>
    <property type="match status" value="1"/>
</dbReference>
<dbReference type="PANTHER" id="PTHR12192:SF2">
    <property type="entry name" value="GLUTATHIONE-SPECIFIC GAMMA-GLUTAMYLCYCLOTRANSFERASE 2"/>
    <property type="match status" value="1"/>
</dbReference>
<dbReference type="GO" id="GO:0005737">
    <property type="term" value="C:cytoplasm"/>
    <property type="evidence" value="ECO:0007669"/>
    <property type="project" value="TreeGrafter"/>
</dbReference>
<evidence type="ECO:0000256" key="2">
    <source>
        <dbReference type="ARBA" id="ARBA00023239"/>
    </source>
</evidence>
<dbReference type="Proteomes" id="UP000524535">
    <property type="component" value="Unassembled WGS sequence"/>
</dbReference>
<dbReference type="RefSeq" id="WP_183822776.1">
    <property type="nucleotide sequence ID" value="NZ_JACIGW010000002.1"/>
</dbReference>
<dbReference type="InterPro" id="IPR006840">
    <property type="entry name" value="ChaC"/>
</dbReference>
<evidence type="ECO:0000313" key="3">
    <source>
        <dbReference type="EMBL" id="MBB4411519.1"/>
    </source>
</evidence>
<gene>
    <name evidence="3" type="ORF">GGE31_002024</name>
</gene>
<sequence length="255" mass="28282">MPKSSPMSLTQQMVDLCFREEEDPGLPAAWTPLTDADYTALTERLVEEIGDEPLWIFAYGSLIWKPGFASIACKRATAYGWHRSFSLRIERGRGSPAQPGLMMMLSRGGRCDGLIYRVADHDKREQIESALRRELSNKDSLSTFRFLPVRTEDGGTIPALTFWAGGDSPRIVKPLLPLEEVAPILARACGHRGSCAEYLYNTVVHLAEFGIRDRNLWRLQELVAKEVEAVHGASAFQAPTNAAGTLSPYTSARLT</sequence>
<dbReference type="GO" id="GO:0006751">
    <property type="term" value="P:glutathione catabolic process"/>
    <property type="evidence" value="ECO:0007669"/>
    <property type="project" value="InterPro"/>
</dbReference>
<dbReference type="SUPFAM" id="SSF110857">
    <property type="entry name" value="Gamma-glutamyl cyclotransferase-like"/>
    <property type="match status" value="1"/>
</dbReference>
<accession>A0A7W6XAX9</accession>
<evidence type="ECO:0000313" key="4">
    <source>
        <dbReference type="Proteomes" id="UP000524535"/>
    </source>
</evidence>
<dbReference type="Pfam" id="PF04752">
    <property type="entry name" value="ChaC"/>
    <property type="match status" value="1"/>
</dbReference>
<dbReference type="CDD" id="cd06661">
    <property type="entry name" value="GGCT_like"/>
    <property type="match status" value="1"/>
</dbReference>
<dbReference type="Gene3D" id="3.10.490.10">
    <property type="entry name" value="Gamma-glutamyl cyclotransferase-like"/>
    <property type="match status" value="1"/>
</dbReference>
<dbReference type="AlphaFoldDB" id="A0A7W6XAX9"/>
<dbReference type="InterPro" id="IPR013024">
    <property type="entry name" value="GGCT-like"/>
</dbReference>